<organism evidence="1 2">
    <name type="scientific">Legionella sainthelensi</name>
    <dbReference type="NCBI Taxonomy" id="28087"/>
    <lineage>
        <taxon>Bacteria</taxon>
        <taxon>Pseudomonadati</taxon>
        <taxon>Pseudomonadota</taxon>
        <taxon>Gammaproteobacteria</taxon>
        <taxon>Legionellales</taxon>
        <taxon>Legionellaceae</taxon>
        <taxon>Legionella</taxon>
    </lineage>
</organism>
<dbReference type="Proteomes" id="UP000054621">
    <property type="component" value="Unassembled WGS sequence"/>
</dbReference>
<evidence type="ECO:0000313" key="1">
    <source>
        <dbReference type="EMBL" id="KTD60401.1"/>
    </source>
</evidence>
<evidence type="ECO:0000313" key="2">
    <source>
        <dbReference type="Proteomes" id="UP000054621"/>
    </source>
</evidence>
<gene>
    <name evidence="1" type="ORF">Lsai_0151</name>
</gene>
<comment type="caution">
    <text evidence="1">The sequence shown here is derived from an EMBL/GenBank/DDBJ whole genome shotgun (WGS) entry which is preliminary data.</text>
</comment>
<reference evidence="1 2" key="1">
    <citation type="submission" date="2015-11" db="EMBL/GenBank/DDBJ databases">
        <title>Genomic analysis of 38 Legionella species identifies large and diverse effector repertoires.</title>
        <authorList>
            <person name="Burstein D."/>
            <person name="Amaro F."/>
            <person name="Zusman T."/>
            <person name="Lifshitz Z."/>
            <person name="Cohen O."/>
            <person name="Gilbert J.A."/>
            <person name="Pupko T."/>
            <person name="Shuman H.A."/>
            <person name="Segal G."/>
        </authorList>
    </citation>
    <scope>NUCLEOTIDE SEQUENCE [LARGE SCALE GENOMIC DNA]</scope>
    <source>
        <strain evidence="1 2">Mt.St.Helens-4</strain>
    </source>
</reference>
<accession>A0A0W0YU58</accession>
<dbReference type="EMBL" id="LNYV01000002">
    <property type="protein sequence ID" value="KTD60401.1"/>
    <property type="molecule type" value="Genomic_DNA"/>
</dbReference>
<proteinExistence type="predicted"/>
<protein>
    <submittedName>
        <fullName evidence="1">Uncharacterized protein</fullName>
    </submittedName>
</protein>
<name>A0A0W0YU58_9GAMM</name>
<sequence>MLTRIERFQVLRIRDHNLRLAINLFLNGSIRLQHKLPQPLGLFILYYFCGRFIHSRLHIMGGKMSFPVGLALRSFPRAIVALLLFLLRLIDV</sequence>
<dbReference type="AlphaFoldDB" id="A0A0W0YU58"/>